<gene>
    <name evidence="1" type="ORF">ACFS27_13775</name>
</gene>
<sequence>MGSDTYFSGSLTIVPPLNDDETAYLIDFAATRRCQRIEGPLALDGVTVDFNRPPAGQPGVWCHFEPDEDGTTIVWNESEKTYQGAEWIAFLVTRLLAPSAKEYLDAHRDEDPRLAEFTTDHVVNGSFTAQGEEYLDLWGITVEDNQVTKWQAGLTPENHKPVVLPK</sequence>
<keyword evidence="2" id="KW-1185">Reference proteome</keyword>
<accession>A0ABW5VX22</accession>
<dbReference type="Proteomes" id="UP001597479">
    <property type="component" value="Unassembled WGS sequence"/>
</dbReference>
<protein>
    <submittedName>
        <fullName evidence="1">Uncharacterized protein</fullName>
    </submittedName>
</protein>
<dbReference type="EMBL" id="JBHUOG010000002">
    <property type="protein sequence ID" value="MFD2794621.1"/>
    <property type="molecule type" value="Genomic_DNA"/>
</dbReference>
<organism evidence="1 2">
    <name type="scientific">Promicromonospora vindobonensis</name>
    <dbReference type="NCBI Taxonomy" id="195748"/>
    <lineage>
        <taxon>Bacteria</taxon>
        <taxon>Bacillati</taxon>
        <taxon>Actinomycetota</taxon>
        <taxon>Actinomycetes</taxon>
        <taxon>Micrococcales</taxon>
        <taxon>Promicromonosporaceae</taxon>
        <taxon>Promicromonospora</taxon>
    </lineage>
</organism>
<evidence type="ECO:0000313" key="2">
    <source>
        <dbReference type="Proteomes" id="UP001597479"/>
    </source>
</evidence>
<reference evidence="2" key="1">
    <citation type="journal article" date="2019" name="Int. J. Syst. Evol. Microbiol.">
        <title>The Global Catalogue of Microorganisms (GCM) 10K type strain sequencing project: providing services to taxonomists for standard genome sequencing and annotation.</title>
        <authorList>
            <consortium name="The Broad Institute Genomics Platform"/>
            <consortium name="The Broad Institute Genome Sequencing Center for Infectious Disease"/>
            <person name="Wu L."/>
            <person name="Ma J."/>
        </authorList>
    </citation>
    <scope>NUCLEOTIDE SEQUENCE [LARGE SCALE GENOMIC DNA]</scope>
    <source>
        <strain evidence="2">CCM 7044</strain>
    </source>
</reference>
<proteinExistence type="predicted"/>
<comment type="caution">
    <text evidence="1">The sequence shown here is derived from an EMBL/GenBank/DDBJ whole genome shotgun (WGS) entry which is preliminary data.</text>
</comment>
<name>A0ABW5VX22_9MICO</name>
<dbReference type="RefSeq" id="WP_377183887.1">
    <property type="nucleotide sequence ID" value="NZ_JBHUOG010000002.1"/>
</dbReference>
<evidence type="ECO:0000313" key="1">
    <source>
        <dbReference type="EMBL" id="MFD2794621.1"/>
    </source>
</evidence>